<dbReference type="PROSITE" id="PS50112">
    <property type="entry name" value="PAS"/>
    <property type="match status" value="1"/>
</dbReference>
<feature type="domain" description="PAC" evidence="7">
    <location>
        <begin position="413"/>
        <end position="466"/>
    </location>
</feature>
<dbReference type="SMART" id="SM00086">
    <property type="entry name" value="PAC"/>
    <property type="match status" value="1"/>
</dbReference>
<dbReference type="AlphaFoldDB" id="A0A842HP96"/>
<dbReference type="InterPro" id="IPR043128">
    <property type="entry name" value="Rev_trsase/Diguanyl_cyclase"/>
</dbReference>
<dbReference type="SUPFAM" id="SSF55073">
    <property type="entry name" value="Nucleotide cyclase"/>
    <property type="match status" value="1"/>
</dbReference>
<dbReference type="InterPro" id="IPR001610">
    <property type="entry name" value="PAC"/>
</dbReference>
<evidence type="ECO:0000313" key="10">
    <source>
        <dbReference type="EMBL" id="MBC2769110.1"/>
    </source>
</evidence>
<dbReference type="EMBL" id="JACJUU010000002">
    <property type="protein sequence ID" value="MBC2769110.1"/>
    <property type="molecule type" value="Genomic_DNA"/>
</dbReference>
<dbReference type="CDD" id="cd00130">
    <property type="entry name" value="PAS"/>
    <property type="match status" value="1"/>
</dbReference>
<dbReference type="SMART" id="SM01079">
    <property type="entry name" value="CHASE"/>
    <property type="match status" value="1"/>
</dbReference>
<dbReference type="NCBIfam" id="TIGR00229">
    <property type="entry name" value="sensory_box"/>
    <property type="match status" value="1"/>
</dbReference>
<dbReference type="InterPro" id="IPR000014">
    <property type="entry name" value="PAS"/>
</dbReference>
<dbReference type="PROSITE" id="PS50887">
    <property type="entry name" value="GGDEF"/>
    <property type="match status" value="1"/>
</dbReference>
<dbReference type="SMART" id="SM00091">
    <property type="entry name" value="PAS"/>
    <property type="match status" value="1"/>
</dbReference>
<dbReference type="GO" id="GO:0007165">
    <property type="term" value="P:signal transduction"/>
    <property type="evidence" value="ECO:0007669"/>
    <property type="project" value="UniProtKB-ARBA"/>
</dbReference>
<dbReference type="InterPro" id="IPR029787">
    <property type="entry name" value="Nucleotide_cyclase"/>
</dbReference>
<dbReference type="Pfam" id="PF00990">
    <property type="entry name" value="GGDEF"/>
    <property type="match status" value="1"/>
</dbReference>
<comment type="caution">
    <text evidence="10">The sequence shown here is derived from an EMBL/GenBank/DDBJ whole genome shotgun (WGS) entry which is preliminary data.</text>
</comment>
<dbReference type="PANTHER" id="PTHR46663">
    <property type="entry name" value="DIGUANYLATE CYCLASE DGCT-RELATED"/>
    <property type="match status" value="1"/>
</dbReference>
<feature type="domain" description="PAS" evidence="6">
    <location>
        <begin position="337"/>
        <end position="409"/>
    </location>
</feature>
<keyword evidence="4 5" id="KW-0472">Membrane</keyword>
<dbReference type="Gene3D" id="3.30.450.350">
    <property type="entry name" value="CHASE domain"/>
    <property type="match status" value="1"/>
</dbReference>
<dbReference type="SMART" id="SM00267">
    <property type="entry name" value="GGDEF"/>
    <property type="match status" value="1"/>
</dbReference>
<dbReference type="PROSITE" id="PS50839">
    <property type="entry name" value="CHASE"/>
    <property type="match status" value="1"/>
</dbReference>
<dbReference type="Pfam" id="PF08447">
    <property type="entry name" value="PAS_3"/>
    <property type="match status" value="1"/>
</dbReference>
<evidence type="ECO:0000259" key="9">
    <source>
        <dbReference type="PROSITE" id="PS50887"/>
    </source>
</evidence>
<dbReference type="InterPro" id="IPR000160">
    <property type="entry name" value="GGDEF_dom"/>
</dbReference>
<proteinExistence type="predicted"/>
<evidence type="ECO:0000256" key="4">
    <source>
        <dbReference type="ARBA" id="ARBA00023136"/>
    </source>
</evidence>
<dbReference type="SUPFAM" id="SSF55785">
    <property type="entry name" value="PYP-like sensor domain (PAS domain)"/>
    <property type="match status" value="1"/>
</dbReference>
<feature type="domain" description="CHASE" evidence="8">
    <location>
        <begin position="120"/>
        <end position="280"/>
    </location>
</feature>
<dbReference type="Gene3D" id="3.30.70.270">
    <property type="match status" value="1"/>
</dbReference>
<dbReference type="RefSeq" id="WP_185778901.1">
    <property type="nucleotide sequence ID" value="NZ_JACJUU010000002.1"/>
</dbReference>
<evidence type="ECO:0000259" key="7">
    <source>
        <dbReference type="PROSITE" id="PS50113"/>
    </source>
</evidence>
<dbReference type="Gene3D" id="3.30.450.20">
    <property type="entry name" value="PAS domain"/>
    <property type="match status" value="1"/>
</dbReference>
<name>A0A842HP96_9BURK</name>
<organism evidence="10 11">
    <name type="scientific">Pusillimonas minor</name>
    <dbReference type="NCBI Taxonomy" id="2697024"/>
    <lineage>
        <taxon>Bacteria</taxon>
        <taxon>Pseudomonadati</taxon>
        <taxon>Pseudomonadota</taxon>
        <taxon>Betaproteobacteria</taxon>
        <taxon>Burkholderiales</taxon>
        <taxon>Alcaligenaceae</taxon>
        <taxon>Pusillimonas</taxon>
    </lineage>
</organism>
<gene>
    <name evidence="10" type="ORF">GTU67_04160</name>
</gene>
<dbReference type="InterPro" id="IPR052163">
    <property type="entry name" value="DGC-Regulatory_Protein"/>
</dbReference>
<dbReference type="InterPro" id="IPR035965">
    <property type="entry name" value="PAS-like_dom_sf"/>
</dbReference>
<dbReference type="Pfam" id="PF03924">
    <property type="entry name" value="CHASE"/>
    <property type="match status" value="1"/>
</dbReference>
<feature type="domain" description="GGDEF" evidence="9">
    <location>
        <begin position="498"/>
        <end position="631"/>
    </location>
</feature>
<evidence type="ECO:0000256" key="3">
    <source>
        <dbReference type="ARBA" id="ARBA00022989"/>
    </source>
</evidence>
<reference evidence="10 11" key="1">
    <citation type="submission" date="2020-08" db="EMBL/GenBank/DDBJ databases">
        <title>Paraeoetvoesia sp. YC-7-48 draft genome sequence.</title>
        <authorList>
            <person name="Yao L."/>
        </authorList>
    </citation>
    <scope>NUCLEOTIDE SEQUENCE [LARGE SCALE GENOMIC DNA]</scope>
    <source>
        <strain evidence="11">YC-7-48</strain>
    </source>
</reference>
<dbReference type="InterPro" id="IPR000700">
    <property type="entry name" value="PAS-assoc_C"/>
</dbReference>
<dbReference type="InterPro" id="IPR013655">
    <property type="entry name" value="PAS_fold_3"/>
</dbReference>
<keyword evidence="2 5" id="KW-0812">Transmembrane</keyword>
<dbReference type="CDD" id="cd01949">
    <property type="entry name" value="GGDEF"/>
    <property type="match status" value="1"/>
</dbReference>
<protein>
    <submittedName>
        <fullName evidence="10">Diguanylate cyclase</fullName>
    </submittedName>
</protein>
<accession>A0A842HP96</accession>
<evidence type="ECO:0000256" key="2">
    <source>
        <dbReference type="ARBA" id="ARBA00022692"/>
    </source>
</evidence>
<dbReference type="InterPro" id="IPR042240">
    <property type="entry name" value="CHASE_sf"/>
</dbReference>
<feature type="transmembrane region" description="Helical" evidence="5">
    <location>
        <begin position="20"/>
        <end position="41"/>
    </location>
</feature>
<dbReference type="FunFam" id="3.30.70.270:FF:000001">
    <property type="entry name" value="Diguanylate cyclase domain protein"/>
    <property type="match status" value="1"/>
</dbReference>
<keyword evidence="3 5" id="KW-1133">Transmembrane helix</keyword>
<dbReference type="GO" id="GO:0016020">
    <property type="term" value="C:membrane"/>
    <property type="evidence" value="ECO:0007669"/>
    <property type="project" value="UniProtKB-SubCell"/>
</dbReference>
<dbReference type="Proteomes" id="UP000545386">
    <property type="component" value="Unassembled WGS sequence"/>
</dbReference>
<evidence type="ECO:0000259" key="8">
    <source>
        <dbReference type="PROSITE" id="PS50839"/>
    </source>
</evidence>
<evidence type="ECO:0000259" key="6">
    <source>
        <dbReference type="PROSITE" id="PS50112"/>
    </source>
</evidence>
<evidence type="ECO:0000256" key="1">
    <source>
        <dbReference type="ARBA" id="ARBA00004370"/>
    </source>
</evidence>
<evidence type="ECO:0000313" key="11">
    <source>
        <dbReference type="Proteomes" id="UP000545386"/>
    </source>
</evidence>
<dbReference type="PROSITE" id="PS50113">
    <property type="entry name" value="PAC"/>
    <property type="match status" value="1"/>
</dbReference>
<dbReference type="PANTHER" id="PTHR46663:SF3">
    <property type="entry name" value="SLL0267 PROTEIN"/>
    <property type="match status" value="1"/>
</dbReference>
<evidence type="ECO:0000256" key="5">
    <source>
        <dbReference type="SAM" id="Phobius"/>
    </source>
</evidence>
<feature type="transmembrane region" description="Helical" evidence="5">
    <location>
        <begin position="298"/>
        <end position="318"/>
    </location>
</feature>
<sequence>MQGTRRSHSRTYRRLRYHFLVLPLLVLAGGFLLTYASWLVFDRANQAEVQRAFTVQVDQTLDQFQARFLQYQSRLEAIRALFAASDAVDRGEFVEFVDSLNFQKQSPGIVALGYIALNADKTKATIEYIYPENERNLGIVGVDAFNDPNRETALRESAKASVAVLSKPVRLLQYENNGTQDATGYLLFMPIDAEFALSSTIKPSTLMGWIYIAFRIDETLAATFDGQGFALALNVFDATDAGKRQLVFASDIAADARPNGFEPLVATRTVSLLGRTWELDITSTQKFHGQFRNSSGSWVVFIGLLLSAFLAVLTWLVADRTRALRQIRRINHQLQVSEQRWKFALEGAGDGVWDHDIATGKNHVSARWKTLLGFEPEEMTEEIEAWASRIHPDDYPAVMKIMNDYLKGGRSDYVVEHRMRCKDGSWKWVLERGMIVERDAAGTPVRMVGTTADISRMKASEALIWQQANFDALTGLPNRRMFFDRLETEIARVQRYGGVFTLLFIDLDEFKEINDGFGHQAGDDVLKGVGRRLRVAVRTTDVVARLAGDEFTIILSQVNQSQDLETIVNKILDSLQQPMNVGEHVFTVSASIGAAVCPYDGVSADDLLNKADRAMYQAKAKGKNRWQSYSMPVA</sequence>
<keyword evidence="11" id="KW-1185">Reference proteome</keyword>
<dbReference type="GO" id="GO:0003824">
    <property type="term" value="F:catalytic activity"/>
    <property type="evidence" value="ECO:0007669"/>
    <property type="project" value="UniProtKB-ARBA"/>
</dbReference>
<dbReference type="NCBIfam" id="TIGR00254">
    <property type="entry name" value="GGDEF"/>
    <property type="match status" value="1"/>
</dbReference>
<dbReference type="InterPro" id="IPR006189">
    <property type="entry name" value="CHASE_dom"/>
</dbReference>
<comment type="subcellular location">
    <subcellularLocation>
        <location evidence="1">Membrane</location>
    </subcellularLocation>
</comment>